<protein>
    <submittedName>
        <fullName evidence="1">Uncharacterized protein</fullName>
    </submittedName>
</protein>
<keyword evidence="2" id="KW-1185">Reference proteome</keyword>
<dbReference type="EMBL" id="JACEIK010005760">
    <property type="protein sequence ID" value="MCE0482162.1"/>
    <property type="molecule type" value="Genomic_DNA"/>
</dbReference>
<gene>
    <name evidence="1" type="ORF">HAX54_040617</name>
</gene>
<sequence length="100" mass="11384">MFERVLERVVSTDSGVRELNYDLLTVTQIVESHAISIRHLEERINHLASQIKPRIGMDVTGLLVETVTRKLECIGFCGDNVTSSGKTFHNRVENVDEERM</sequence>
<evidence type="ECO:0000313" key="2">
    <source>
        <dbReference type="Proteomes" id="UP000823775"/>
    </source>
</evidence>
<reference evidence="1 2" key="1">
    <citation type="journal article" date="2021" name="BMC Genomics">
        <title>Datura genome reveals duplications of psychoactive alkaloid biosynthetic genes and high mutation rate following tissue culture.</title>
        <authorList>
            <person name="Rajewski A."/>
            <person name="Carter-House D."/>
            <person name="Stajich J."/>
            <person name="Litt A."/>
        </authorList>
    </citation>
    <scope>NUCLEOTIDE SEQUENCE [LARGE SCALE GENOMIC DNA]</scope>
    <source>
        <strain evidence="1">AR-01</strain>
    </source>
</reference>
<dbReference type="Proteomes" id="UP000823775">
    <property type="component" value="Unassembled WGS sequence"/>
</dbReference>
<evidence type="ECO:0000313" key="1">
    <source>
        <dbReference type="EMBL" id="MCE0482162.1"/>
    </source>
</evidence>
<organism evidence="1 2">
    <name type="scientific">Datura stramonium</name>
    <name type="common">Jimsonweed</name>
    <name type="synonym">Common thornapple</name>
    <dbReference type="NCBI Taxonomy" id="4076"/>
    <lineage>
        <taxon>Eukaryota</taxon>
        <taxon>Viridiplantae</taxon>
        <taxon>Streptophyta</taxon>
        <taxon>Embryophyta</taxon>
        <taxon>Tracheophyta</taxon>
        <taxon>Spermatophyta</taxon>
        <taxon>Magnoliopsida</taxon>
        <taxon>eudicotyledons</taxon>
        <taxon>Gunneridae</taxon>
        <taxon>Pentapetalae</taxon>
        <taxon>asterids</taxon>
        <taxon>lamiids</taxon>
        <taxon>Solanales</taxon>
        <taxon>Solanaceae</taxon>
        <taxon>Solanoideae</taxon>
        <taxon>Datureae</taxon>
        <taxon>Datura</taxon>
    </lineage>
</organism>
<proteinExistence type="predicted"/>
<comment type="caution">
    <text evidence="1">The sequence shown here is derived from an EMBL/GenBank/DDBJ whole genome shotgun (WGS) entry which is preliminary data.</text>
</comment>
<accession>A0ABS8VPV2</accession>
<name>A0ABS8VPV2_DATST</name>